<name>A0ABU3CRA4_9FLAO</name>
<evidence type="ECO:0000256" key="3">
    <source>
        <dbReference type="ARBA" id="ARBA00022679"/>
    </source>
</evidence>
<dbReference type="Proteomes" id="UP001248819">
    <property type="component" value="Unassembled WGS sequence"/>
</dbReference>
<dbReference type="PANTHER" id="PTHR30576:SF0">
    <property type="entry name" value="UNDECAPRENYL-PHOSPHATE N-ACETYLGALACTOSAMINYL 1-PHOSPHATE TRANSFERASE-RELATED"/>
    <property type="match status" value="1"/>
</dbReference>
<feature type="transmembrane region" description="Helical" evidence="7">
    <location>
        <begin position="113"/>
        <end position="133"/>
    </location>
</feature>
<feature type="transmembrane region" description="Helical" evidence="7">
    <location>
        <begin position="20"/>
        <end position="42"/>
    </location>
</feature>
<evidence type="ECO:0000259" key="8">
    <source>
        <dbReference type="Pfam" id="PF02397"/>
    </source>
</evidence>
<keyword evidence="3 9" id="KW-0808">Transferase</keyword>
<feature type="transmembrane region" description="Helical" evidence="7">
    <location>
        <begin position="80"/>
        <end position="101"/>
    </location>
</feature>
<feature type="domain" description="Bacterial sugar transferase" evidence="8">
    <location>
        <begin position="278"/>
        <end position="459"/>
    </location>
</feature>
<dbReference type="RefSeq" id="WP_311483054.1">
    <property type="nucleotide sequence ID" value="NZ_JAVRHP010000005.1"/>
</dbReference>
<keyword evidence="10" id="KW-1185">Reference proteome</keyword>
<dbReference type="EC" id="2.7.8.-" evidence="9"/>
<dbReference type="InterPro" id="IPR003362">
    <property type="entry name" value="Bact_transf"/>
</dbReference>
<dbReference type="InterPro" id="IPR017475">
    <property type="entry name" value="EPS_sugar_tfrase"/>
</dbReference>
<feature type="transmembrane region" description="Helical" evidence="7">
    <location>
        <begin position="48"/>
        <end position="68"/>
    </location>
</feature>
<dbReference type="GO" id="GO:0016740">
    <property type="term" value="F:transferase activity"/>
    <property type="evidence" value="ECO:0007669"/>
    <property type="project" value="UniProtKB-KW"/>
</dbReference>
<evidence type="ECO:0000313" key="10">
    <source>
        <dbReference type="Proteomes" id="UP001248819"/>
    </source>
</evidence>
<keyword evidence="5 7" id="KW-1133">Transmembrane helix</keyword>
<dbReference type="Pfam" id="PF02397">
    <property type="entry name" value="Bac_transf"/>
    <property type="match status" value="1"/>
</dbReference>
<sequence>MSDKPLFHFEISERKIFLRLFDTFFVLLALSIVGVVFQFSYFRIDSQYWVWTVVLVAFLNFFATVFELYDLQKASRFDKVFQNVVLATSLTVLFYILTPFITPSLPENRLQILFFFLSIAGILLLWRYAYIALITTPRFYKRVLVVGDSFDIKLIAETLRNSDPNYSVIGFINTEKEYDAGFDYEGLTRFKVEELSAVVEEYHINEVIVAHAHKRNLMITLYNQLNELLMKGFPIRDYYHVYEETTRRIPVDKVDKDFYRYFPFSRNNANQFYRLSFRIFDVIAAVAGILFGLFILPFIVLGNLVGNRGELFYSQTRIGKYGKPFRILKFRTMLHDAEVTGPQYAQKDDLRVTPFGKFLRRSRIDEIPQFLNVLKGEMSMIGPRPERPVFVKELSEAIPFYETRHVIKPGLTGWAQVMANYGTSHTDSLEKLQYDLYYIKHRGLFLDIDILLKTFSTVIFYRGQ</sequence>
<evidence type="ECO:0000256" key="5">
    <source>
        <dbReference type="ARBA" id="ARBA00022989"/>
    </source>
</evidence>
<dbReference type="EMBL" id="JAVRHP010000005">
    <property type="protein sequence ID" value="MDT0648876.1"/>
    <property type="molecule type" value="Genomic_DNA"/>
</dbReference>
<evidence type="ECO:0000256" key="1">
    <source>
        <dbReference type="ARBA" id="ARBA00004141"/>
    </source>
</evidence>
<dbReference type="Gene3D" id="3.40.50.720">
    <property type="entry name" value="NAD(P)-binding Rossmann-like Domain"/>
    <property type="match status" value="1"/>
</dbReference>
<comment type="caution">
    <text evidence="9">The sequence shown here is derived from an EMBL/GenBank/DDBJ whole genome shotgun (WGS) entry which is preliminary data.</text>
</comment>
<organism evidence="9 10">
    <name type="scientific">Autumnicola edwardsiae</name>
    <dbReference type="NCBI Taxonomy" id="3075594"/>
    <lineage>
        <taxon>Bacteria</taxon>
        <taxon>Pseudomonadati</taxon>
        <taxon>Bacteroidota</taxon>
        <taxon>Flavobacteriia</taxon>
        <taxon>Flavobacteriales</taxon>
        <taxon>Flavobacteriaceae</taxon>
        <taxon>Autumnicola</taxon>
    </lineage>
</organism>
<evidence type="ECO:0000256" key="4">
    <source>
        <dbReference type="ARBA" id="ARBA00022692"/>
    </source>
</evidence>
<accession>A0ABU3CRA4</accession>
<evidence type="ECO:0000313" key="9">
    <source>
        <dbReference type="EMBL" id="MDT0648876.1"/>
    </source>
</evidence>
<comment type="similarity">
    <text evidence="2">Belongs to the bacterial sugar transferase family.</text>
</comment>
<keyword evidence="6 7" id="KW-0472">Membrane</keyword>
<evidence type="ECO:0000256" key="7">
    <source>
        <dbReference type="SAM" id="Phobius"/>
    </source>
</evidence>
<dbReference type="PANTHER" id="PTHR30576">
    <property type="entry name" value="COLANIC BIOSYNTHESIS UDP-GLUCOSE LIPID CARRIER TRANSFERASE"/>
    <property type="match status" value="1"/>
</dbReference>
<evidence type="ECO:0000256" key="2">
    <source>
        <dbReference type="ARBA" id="ARBA00006464"/>
    </source>
</evidence>
<reference evidence="9 10" key="1">
    <citation type="submission" date="2023-09" db="EMBL/GenBank/DDBJ databases">
        <authorList>
            <person name="Rey-Velasco X."/>
        </authorList>
    </citation>
    <scope>NUCLEOTIDE SEQUENCE [LARGE SCALE GENOMIC DNA]</scope>
    <source>
        <strain evidence="9 10">F297</strain>
    </source>
</reference>
<dbReference type="Pfam" id="PF13727">
    <property type="entry name" value="CoA_binding_3"/>
    <property type="match status" value="1"/>
</dbReference>
<feature type="transmembrane region" description="Helical" evidence="7">
    <location>
        <begin position="282"/>
        <end position="305"/>
    </location>
</feature>
<dbReference type="NCBIfam" id="TIGR03025">
    <property type="entry name" value="EPS_sugtrans"/>
    <property type="match status" value="1"/>
</dbReference>
<proteinExistence type="inferred from homology"/>
<keyword evidence="4 7" id="KW-0812">Transmembrane</keyword>
<evidence type="ECO:0000256" key="6">
    <source>
        <dbReference type="ARBA" id="ARBA00023136"/>
    </source>
</evidence>
<protein>
    <submittedName>
        <fullName evidence="9">Sugar transferase</fullName>
        <ecNumber evidence="9">2.7.8.-</ecNumber>
    </submittedName>
</protein>
<comment type="subcellular location">
    <subcellularLocation>
        <location evidence="1">Membrane</location>
        <topology evidence="1">Multi-pass membrane protein</topology>
    </subcellularLocation>
</comment>
<gene>
    <name evidence="9" type="ORF">RM529_01885</name>
</gene>